<dbReference type="GO" id="GO:0005634">
    <property type="term" value="C:nucleus"/>
    <property type="evidence" value="ECO:0007669"/>
    <property type="project" value="UniProtKB-SubCell"/>
</dbReference>
<dbReference type="Pfam" id="PF00172">
    <property type="entry name" value="Zn_clus"/>
    <property type="match status" value="1"/>
</dbReference>
<reference evidence="9" key="1">
    <citation type="journal article" date="2014" name="PLoS Genet.">
        <title>Signature Gene Expression Reveals Novel Clues to the Molecular Mechanisms of Dimorphic Transition in Penicillium marneffei.</title>
        <authorList>
            <person name="Yang E."/>
            <person name="Wang G."/>
            <person name="Cai J."/>
            <person name="Woo P.C."/>
            <person name="Lau S.K."/>
            <person name="Yuen K.-Y."/>
            <person name="Chow W.-N."/>
            <person name="Lin X."/>
        </authorList>
    </citation>
    <scope>NUCLEOTIDE SEQUENCE [LARGE SCALE GENOMIC DNA]</scope>
    <source>
        <strain evidence="9">PM1</strain>
    </source>
</reference>
<dbReference type="SUPFAM" id="SSF57701">
    <property type="entry name" value="Zn2/Cys6 DNA-binding domain"/>
    <property type="match status" value="1"/>
</dbReference>
<dbReference type="PANTHER" id="PTHR31845">
    <property type="entry name" value="FINGER DOMAIN PROTEIN, PUTATIVE-RELATED"/>
    <property type="match status" value="1"/>
</dbReference>
<evidence type="ECO:0000256" key="4">
    <source>
        <dbReference type="ARBA" id="ARBA00023125"/>
    </source>
</evidence>
<keyword evidence="4" id="KW-0238">DNA-binding</keyword>
<dbReference type="PROSITE" id="PS00463">
    <property type="entry name" value="ZN2_CY6_FUNGAL_1"/>
    <property type="match status" value="1"/>
</dbReference>
<evidence type="ECO:0000256" key="5">
    <source>
        <dbReference type="ARBA" id="ARBA00023163"/>
    </source>
</evidence>
<keyword evidence="6" id="KW-0539">Nucleus</keyword>
<proteinExistence type="predicted"/>
<dbReference type="GO" id="GO:0006508">
    <property type="term" value="P:proteolysis"/>
    <property type="evidence" value="ECO:0007669"/>
    <property type="project" value="UniProtKB-KW"/>
</dbReference>
<dbReference type="eggNOG" id="ENOG502QW6D">
    <property type="taxonomic scope" value="Eukaryota"/>
</dbReference>
<dbReference type="GO" id="GO:0008233">
    <property type="term" value="F:peptidase activity"/>
    <property type="evidence" value="ECO:0007669"/>
    <property type="project" value="UniProtKB-KW"/>
</dbReference>
<dbReference type="SMART" id="SM00906">
    <property type="entry name" value="Fungal_trans"/>
    <property type="match status" value="1"/>
</dbReference>
<dbReference type="InterPro" id="IPR036864">
    <property type="entry name" value="Zn2-C6_fun-type_DNA-bd_sf"/>
</dbReference>
<feature type="region of interest" description="Disordered" evidence="7">
    <location>
        <begin position="109"/>
        <end position="143"/>
    </location>
</feature>
<feature type="compositionally biased region" description="Polar residues" evidence="7">
    <location>
        <begin position="607"/>
        <end position="618"/>
    </location>
</feature>
<protein>
    <submittedName>
        <fullName evidence="9">Transcriptional activator of proteases prtT</fullName>
    </submittedName>
</protein>
<feature type="compositionally biased region" description="Low complexity" evidence="7">
    <location>
        <begin position="633"/>
        <end position="648"/>
    </location>
</feature>
<feature type="domain" description="Zn(2)-C6 fungal-type" evidence="8">
    <location>
        <begin position="40"/>
        <end position="72"/>
    </location>
</feature>
<dbReference type="SMART" id="SM00066">
    <property type="entry name" value="GAL4"/>
    <property type="match status" value="1"/>
</dbReference>
<comment type="subcellular location">
    <subcellularLocation>
        <location evidence="1">Nucleus</location>
    </subcellularLocation>
</comment>
<evidence type="ECO:0000256" key="6">
    <source>
        <dbReference type="ARBA" id="ARBA00023242"/>
    </source>
</evidence>
<keyword evidence="9" id="KW-0378">Hydrolase</keyword>
<evidence type="ECO:0000256" key="7">
    <source>
        <dbReference type="SAM" id="MobiDB-lite"/>
    </source>
</evidence>
<dbReference type="HOGENOM" id="CLU_011003_0_1_1"/>
<evidence type="ECO:0000256" key="2">
    <source>
        <dbReference type="ARBA" id="ARBA00022723"/>
    </source>
</evidence>
<feature type="compositionally biased region" description="Low complexity" evidence="7">
    <location>
        <begin position="658"/>
        <end position="667"/>
    </location>
</feature>
<dbReference type="InterPro" id="IPR007219">
    <property type="entry name" value="XnlR_reg_dom"/>
</dbReference>
<evidence type="ECO:0000256" key="1">
    <source>
        <dbReference type="ARBA" id="ARBA00004123"/>
    </source>
</evidence>
<comment type="caution">
    <text evidence="9">The sequence shown here is derived from an EMBL/GenBank/DDBJ whole genome shotgun (WGS) entry which is preliminary data.</text>
</comment>
<keyword evidence="3" id="KW-0805">Transcription regulation</keyword>
<feature type="region of interest" description="Disordered" evidence="7">
    <location>
        <begin position="607"/>
        <end position="677"/>
    </location>
</feature>
<dbReference type="GO" id="GO:0006351">
    <property type="term" value="P:DNA-templated transcription"/>
    <property type="evidence" value="ECO:0007669"/>
    <property type="project" value="InterPro"/>
</dbReference>
<dbReference type="PROSITE" id="PS50048">
    <property type="entry name" value="ZN2_CY6_FUNGAL_2"/>
    <property type="match status" value="1"/>
</dbReference>
<evidence type="ECO:0000313" key="9">
    <source>
        <dbReference type="EMBL" id="KFX50618.1"/>
    </source>
</evidence>
<dbReference type="InterPro" id="IPR051089">
    <property type="entry name" value="prtT"/>
</dbReference>
<name>A0A093XZE2_TALMA</name>
<dbReference type="CDD" id="cd12148">
    <property type="entry name" value="fungal_TF_MHR"/>
    <property type="match status" value="1"/>
</dbReference>
<dbReference type="GO" id="GO:0000976">
    <property type="term" value="F:transcription cis-regulatory region binding"/>
    <property type="evidence" value="ECO:0007669"/>
    <property type="project" value="TreeGrafter"/>
</dbReference>
<evidence type="ECO:0000256" key="3">
    <source>
        <dbReference type="ARBA" id="ARBA00023015"/>
    </source>
</evidence>
<dbReference type="EMBL" id="JPOX01000007">
    <property type="protein sequence ID" value="KFX50618.1"/>
    <property type="molecule type" value="Genomic_DNA"/>
</dbReference>
<dbReference type="CDD" id="cd00067">
    <property type="entry name" value="GAL4"/>
    <property type="match status" value="1"/>
</dbReference>
<gene>
    <name evidence="9" type="ORF">GQ26_0072850</name>
</gene>
<dbReference type="Gene3D" id="4.10.240.10">
    <property type="entry name" value="Zn(2)-C6 fungal-type DNA-binding domain"/>
    <property type="match status" value="1"/>
</dbReference>
<accession>A0A093XZE2</accession>
<dbReference type="PANTHER" id="PTHR31845:SF17">
    <property type="entry name" value="ZN(II)2CYS6 TRANSCRIPTION FACTOR (EUROFUNG)"/>
    <property type="match status" value="1"/>
</dbReference>
<organism evidence="9">
    <name type="scientific">Talaromyces marneffei PM1</name>
    <dbReference type="NCBI Taxonomy" id="1077442"/>
    <lineage>
        <taxon>Eukaryota</taxon>
        <taxon>Fungi</taxon>
        <taxon>Dikarya</taxon>
        <taxon>Ascomycota</taxon>
        <taxon>Pezizomycotina</taxon>
        <taxon>Eurotiomycetes</taxon>
        <taxon>Eurotiomycetidae</taxon>
        <taxon>Eurotiales</taxon>
        <taxon>Trichocomaceae</taxon>
        <taxon>Talaromyces</taxon>
        <taxon>Talaromyces sect. Talaromyces</taxon>
    </lineage>
</organism>
<evidence type="ECO:0000259" key="8">
    <source>
        <dbReference type="PROSITE" id="PS50048"/>
    </source>
</evidence>
<dbReference type="GO" id="GO:0000981">
    <property type="term" value="F:DNA-binding transcription factor activity, RNA polymerase II-specific"/>
    <property type="evidence" value="ECO:0007669"/>
    <property type="project" value="InterPro"/>
</dbReference>
<keyword evidence="2" id="KW-0479">Metal-binding</keyword>
<sequence length="718" mass="79415">MSTNVTPLKRSAVEAGLDNEDSVIDAGTKGSVPKVSKARACAECKRHKIRCEVKSGETSCTKCLRSGIKCVVNDFSQKFVDDDLAWKSHANSTIQQLQAAVSHLLRHSNQPELSSFSPSESNADRTPEATATPSARLPSHDTKRLSVPAISSAAAVDGQAMAWETPQDGGYEDQDLVSAPMRSLYEVTKLRNFGNHMVEKPKSTLLEEDFISRGYVSLHEAQELFAYFSRTMNQLLWGGIAVTHRDLTSVRRASTLLLAAVLTVAALHIPNRTETLNTCYNEYVSLVSSMALTRSHTLDDIRGLCAGAFWLSDLSWKLSGHAVRIATEMGLHQSFHKMTRGYADQYHYERAQLWYLLYVCDHHFSIAYGRPPVIHEDSAIKNCEVFLQSRFVVPGDIRMMAQVALFHILTEAYHTFGSDSEQPLREEDFGQLRVYNVAVDQWRLLWQPRSADSPYVRTYPSKGVVLHYHFAKFQLNSLALRALSPTNTPVFSMDRKECANAAISAAMSCLNMVLEEQDVRDAIVGVPIFTHTMVTFSAVFLLKVAVNWNSAYLNIDGRQVRHTVERVIELMNCVSAGDRHLTRHIARGLSKMLDRFNAWEGWYNNQHNGSNSKSSTSVAVGDSAVGPTNSYDNPAASTTSTTINPNNNGLHTSSAVVNTGGNNTSTGTRRRSIPGGANAMAQGLPPPDLIYTMVGTYGFGLDEQLMDPTIPGFEYMSQ</sequence>
<dbReference type="GO" id="GO:0008270">
    <property type="term" value="F:zinc ion binding"/>
    <property type="evidence" value="ECO:0007669"/>
    <property type="project" value="InterPro"/>
</dbReference>
<feature type="compositionally biased region" description="Polar residues" evidence="7">
    <location>
        <begin position="109"/>
        <end position="121"/>
    </location>
</feature>
<keyword evidence="5" id="KW-0804">Transcription</keyword>
<dbReference type="AlphaFoldDB" id="A0A093XZE2"/>
<dbReference type="InterPro" id="IPR001138">
    <property type="entry name" value="Zn2Cys6_DnaBD"/>
</dbReference>
<keyword evidence="9" id="KW-0645">Protease</keyword>